<sequence length="468" mass="50723" precursor="true">MSRPLDRRAWMTLGGLHLGALAAAAGPNLAALLAADGAGPKPDGDFSVILFWANGGPSHLDTFDLKPDAPAEVRGPFKPVRTNTVGVQISEHLPRLAGLADKFALVRSLHHNRAEHSGGTHRFLTGYPSVAANLTDAEYPDVGSVVSKRLSGRDAGVPTFVANTKAYGSGPGYLGPAYAPFMPRPDPITSTGANAYDPVPLHLAADGRAGLSLDPEGTVTLRRRDDLRRSLDALPRALDDRAGPAAEFGRYQRRAVELLSGPRTRAAFDLSREDPRVLARYGDSDWGRDLLTARRLVEAGVRFVQCQANVRLRPGTGRITTWDDHSVNCDIFKAYEERMPLLDRAAAALIDDLYQRGLDRHVLFVFCGEFGRTPRIAYQDPSRRPGRDHWPRAMSVLLAGGGLRMGQAVGATNARGEEPTARAMDSNCLLATIYHRFGIDTAGQERDRAGRPIPILPECEPIAELVGR</sequence>
<dbReference type="Pfam" id="PF07394">
    <property type="entry name" value="DUF1501"/>
    <property type="match status" value="1"/>
</dbReference>
<dbReference type="AlphaFoldDB" id="A0A517Y165"/>
<evidence type="ECO:0008006" key="4">
    <source>
        <dbReference type="Google" id="ProtNLM"/>
    </source>
</evidence>
<proteinExistence type="predicted"/>
<keyword evidence="1" id="KW-0732">Signal</keyword>
<reference evidence="2 3" key="1">
    <citation type="submission" date="2019-02" db="EMBL/GenBank/DDBJ databases">
        <title>Deep-cultivation of Planctomycetes and their phenomic and genomic characterization uncovers novel biology.</title>
        <authorList>
            <person name="Wiegand S."/>
            <person name="Jogler M."/>
            <person name="Boedeker C."/>
            <person name="Pinto D."/>
            <person name="Vollmers J."/>
            <person name="Rivas-Marin E."/>
            <person name="Kohn T."/>
            <person name="Peeters S.H."/>
            <person name="Heuer A."/>
            <person name="Rast P."/>
            <person name="Oberbeckmann S."/>
            <person name="Bunk B."/>
            <person name="Jeske O."/>
            <person name="Meyerdierks A."/>
            <person name="Storesund J.E."/>
            <person name="Kallscheuer N."/>
            <person name="Luecker S."/>
            <person name="Lage O.M."/>
            <person name="Pohl T."/>
            <person name="Merkel B.J."/>
            <person name="Hornburger P."/>
            <person name="Mueller R.-W."/>
            <person name="Bruemmer F."/>
            <person name="Labrenz M."/>
            <person name="Spormann A.M."/>
            <person name="Op den Camp H."/>
            <person name="Overmann J."/>
            <person name="Amann R."/>
            <person name="Jetten M.S.M."/>
            <person name="Mascher T."/>
            <person name="Medema M.H."/>
            <person name="Devos D.P."/>
            <person name="Kaster A.-K."/>
            <person name="Ovreas L."/>
            <person name="Rohde M."/>
            <person name="Galperin M.Y."/>
            <person name="Jogler C."/>
        </authorList>
    </citation>
    <scope>NUCLEOTIDE SEQUENCE [LARGE SCALE GENOMIC DNA]</scope>
    <source>
        <strain evidence="2 3">ETA_A1</strain>
    </source>
</reference>
<keyword evidence="3" id="KW-1185">Reference proteome</keyword>
<dbReference type="InterPro" id="IPR006311">
    <property type="entry name" value="TAT_signal"/>
</dbReference>
<dbReference type="PANTHER" id="PTHR43737:SF1">
    <property type="entry name" value="DUF1501 DOMAIN-CONTAINING PROTEIN"/>
    <property type="match status" value="1"/>
</dbReference>
<evidence type="ECO:0000256" key="1">
    <source>
        <dbReference type="SAM" id="SignalP"/>
    </source>
</evidence>
<protein>
    <recommendedName>
        <fullName evidence="4">DUF1501 domain-containing protein</fullName>
    </recommendedName>
</protein>
<gene>
    <name evidence="2" type="ORF">ETAA1_55070</name>
</gene>
<dbReference type="RefSeq" id="WP_145243746.1">
    <property type="nucleotide sequence ID" value="NZ_CP036273.1"/>
</dbReference>
<dbReference type="InterPro" id="IPR017850">
    <property type="entry name" value="Alkaline_phosphatase_core_sf"/>
</dbReference>
<dbReference type="EMBL" id="CP036273">
    <property type="protein sequence ID" value="QDU23507.1"/>
    <property type="molecule type" value="Genomic_DNA"/>
</dbReference>
<evidence type="ECO:0000313" key="3">
    <source>
        <dbReference type="Proteomes" id="UP000319576"/>
    </source>
</evidence>
<evidence type="ECO:0000313" key="2">
    <source>
        <dbReference type="EMBL" id="QDU23507.1"/>
    </source>
</evidence>
<dbReference type="PANTHER" id="PTHR43737">
    <property type="entry name" value="BLL7424 PROTEIN"/>
    <property type="match status" value="1"/>
</dbReference>
<name>A0A517Y165_9BACT</name>
<dbReference type="InterPro" id="IPR010869">
    <property type="entry name" value="DUF1501"/>
</dbReference>
<accession>A0A517Y165</accession>
<feature type="signal peptide" evidence="1">
    <location>
        <begin position="1"/>
        <end position="30"/>
    </location>
</feature>
<dbReference type="PROSITE" id="PS51318">
    <property type="entry name" value="TAT"/>
    <property type="match status" value="1"/>
</dbReference>
<feature type="chain" id="PRO_5021987385" description="DUF1501 domain-containing protein" evidence="1">
    <location>
        <begin position="31"/>
        <end position="468"/>
    </location>
</feature>
<organism evidence="2 3">
    <name type="scientific">Urbifossiella limnaea</name>
    <dbReference type="NCBI Taxonomy" id="2528023"/>
    <lineage>
        <taxon>Bacteria</taxon>
        <taxon>Pseudomonadati</taxon>
        <taxon>Planctomycetota</taxon>
        <taxon>Planctomycetia</taxon>
        <taxon>Gemmatales</taxon>
        <taxon>Gemmataceae</taxon>
        <taxon>Urbifossiella</taxon>
    </lineage>
</organism>
<dbReference type="SUPFAM" id="SSF53649">
    <property type="entry name" value="Alkaline phosphatase-like"/>
    <property type="match status" value="1"/>
</dbReference>
<dbReference type="OrthoDB" id="250945at2"/>
<dbReference type="KEGG" id="uli:ETAA1_55070"/>
<dbReference type="Proteomes" id="UP000319576">
    <property type="component" value="Chromosome"/>
</dbReference>